<dbReference type="OrthoDB" id="2146857at2"/>
<dbReference type="InterPro" id="IPR054633">
    <property type="entry name" value="BilS"/>
</dbReference>
<dbReference type="AlphaFoldDB" id="G2EBZ1"/>
<dbReference type="Pfam" id="PF12641">
    <property type="entry name" value="Flavodoxin_3"/>
    <property type="match status" value="1"/>
</dbReference>
<feature type="domain" description="Flavodoxin-like" evidence="2">
    <location>
        <begin position="5"/>
        <end position="163"/>
    </location>
</feature>
<dbReference type="PROSITE" id="PS00201">
    <property type="entry name" value="FLAVODOXIN"/>
    <property type="match status" value="1"/>
</dbReference>
<dbReference type="PATRIC" id="fig|1046627.3.peg.1049"/>
<proteinExistence type="predicted"/>
<evidence type="ECO:0000256" key="1">
    <source>
        <dbReference type="ARBA" id="ARBA00001917"/>
    </source>
</evidence>
<gene>
    <name evidence="3" type="ORF">BZARG_1415</name>
</gene>
<comment type="cofactor">
    <cofactor evidence="1">
        <name>FMN</name>
        <dbReference type="ChEBI" id="CHEBI:58210"/>
    </cofactor>
</comment>
<dbReference type="InterPro" id="IPR029039">
    <property type="entry name" value="Flavoprotein-like_sf"/>
</dbReference>
<dbReference type="GO" id="GO:0009055">
    <property type="term" value="F:electron transfer activity"/>
    <property type="evidence" value="ECO:0007669"/>
    <property type="project" value="InterPro"/>
</dbReference>
<protein>
    <recommendedName>
        <fullName evidence="2">Flavodoxin-like domain-containing protein</fullName>
    </recommendedName>
</protein>
<evidence type="ECO:0000259" key="2">
    <source>
        <dbReference type="Pfam" id="PF12641"/>
    </source>
</evidence>
<accession>G2EBZ1</accession>
<dbReference type="STRING" id="1046627.BZARG_1415"/>
<dbReference type="SUPFAM" id="SSF52218">
    <property type="entry name" value="Flavoproteins"/>
    <property type="match status" value="1"/>
</dbReference>
<dbReference type="InterPro" id="IPR001226">
    <property type="entry name" value="Flavodoxin_CS"/>
</dbReference>
<keyword evidence="4" id="KW-1185">Reference proteome</keyword>
<dbReference type="Proteomes" id="UP000003730">
    <property type="component" value="Unassembled WGS sequence"/>
</dbReference>
<dbReference type="InterPro" id="IPR008254">
    <property type="entry name" value="Flavodoxin/NO_synth"/>
</dbReference>
<reference evidence="3 4" key="1">
    <citation type="journal article" date="2008" name="Int. J. Syst. Evol. Microbiol.">
        <title>Bizionia argentinensis sp. nov., isolated from surface marine water in Antarctica.</title>
        <authorList>
            <person name="Bercovich A."/>
            <person name="Vazquez S.C."/>
            <person name="Yankilevich P."/>
            <person name="Coria S.H."/>
            <person name="Foti M."/>
            <person name="Hernandez E."/>
            <person name="Vidal A."/>
            <person name="Ruberto L."/>
            <person name="Melo C."/>
            <person name="Marenssi S."/>
            <person name="Criscuolo M."/>
            <person name="Memoli M."/>
            <person name="Arguelles M."/>
            <person name="Mac Cormack W.P."/>
        </authorList>
    </citation>
    <scope>NUCLEOTIDE SEQUENCE [LARGE SCALE GENOMIC DNA]</scope>
    <source>
        <strain evidence="3 4">JUB59</strain>
    </source>
</reference>
<evidence type="ECO:0000313" key="3">
    <source>
        <dbReference type="EMBL" id="EGV44015.1"/>
    </source>
</evidence>
<name>G2EBZ1_9FLAO</name>
<organism evidence="3 4">
    <name type="scientific">Bizionia argentinensis JUB59</name>
    <dbReference type="NCBI Taxonomy" id="1046627"/>
    <lineage>
        <taxon>Bacteria</taxon>
        <taxon>Pseudomonadati</taxon>
        <taxon>Bacteroidota</taxon>
        <taxon>Flavobacteriia</taxon>
        <taxon>Flavobacteriales</taxon>
        <taxon>Flavobacteriaceae</taxon>
        <taxon>Bizionia</taxon>
    </lineage>
</organism>
<comment type="caution">
    <text evidence="3">The sequence shown here is derived from an EMBL/GenBank/DDBJ whole genome shotgun (WGS) entry which is preliminary data.</text>
</comment>
<dbReference type="EMBL" id="AFXZ01000013">
    <property type="protein sequence ID" value="EGV44015.1"/>
    <property type="molecule type" value="Genomic_DNA"/>
</dbReference>
<dbReference type="RefSeq" id="WP_008636185.1">
    <property type="nucleotide sequence ID" value="NZ_AFXZ01000013.1"/>
</dbReference>
<evidence type="ECO:0000313" key="4">
    <source>
        <dbReference type="Proteomes" id="UP000003730"/>
    </source>
</evidence>
<dbReference type="Gene3D" id="3.40.50.360">
    <property type="match status" value="1"/>
</dbReference>
<dbReference type="NCBIfam" id="NF045594">
    <property type="entry name" value="flavodox_BilS"/>
    <property type="match status" value="1"/>
</dbReference>
<sequence>MTYKVVYSTITGNTKILATAIKETLSKKFCTYFGEVSESKNDKADVIFIGFCVHEGSCTDDIKQYLKTLKDENIAIFGTAGFGGSESYNKTILDTVKTYISESNNILGSFMCQGKMTKNVSENYISTLKTEPGNTEITDMINNYHNALSHPDENDIIAVQFFANKIFSQIL</sequence>
<dbReference type="eggNOG" id="COG0716">
    <property type="taxonomic scope" value="Bacteria"/>
</dbReference>
<dbReference type="GO" id="GO:0010181">
    <property type="term" value="F:FMN binding"/>
    <property type="evidence" value="ECO:0007669"/>
    <property type="project" value="InterPro"/>
</dbReference>